<dbReference type="PIRSF" id="PIRSF001435">
    <property type="entry name" value="Nth"/>
    <property type="match status" value="1"/>
</dbReference>
<evidence type="ECO:0000256" key="5">
    <source>
        <dbReference type="ARBA" id="ARBA00022801"/>
    </source>
</evidence>
<dbReference type="InterPro" id="IPR003651">
    <property type="entry name" value="Endonuclease3_FeS-loop_motif"/>
</dbReference>
<dbReference type="EMBL" id="AP018449">
    <property type="protein sequence ID" value="BBB92667.1"/>
    <property type="molecule type" value="Genomic_DNA"/>
</dbReference>
<keyword evidence="6 12" id="KW-0408">Iron</keyword>
<dbReference type="CDD" id="cd00056">
    <property type="entry name" value="ENDO3c"/>
    <property type="match status" value="1"/>
</dbReference>
<dbReference type="OrthoDB" id="9800977at2"/>
<comment type="catalytic activity">
    <reaction evidence="12">
        <text>2'-deoxyribonucleotide-(2'-deoxyribose 5'-phosphate)-2'-deoxyribonucleotide-DNA = a 3'-end 2'-deoxyribonucleotide-(2,3-dehydro-2,3-deoxyribose 5'-phosphate)-DNA + a 5'-end 5'-phospho-2'-deoxyribonucleoside-DNA + H(+)</text>
        <dbReference type="Rhea" id="RHEA:66592"/>
        <dbReference type="Rhea" id="RHEA-COMP:13180"/>
        <dbReference type="Rhea" id="RHEA-COMP:16897"/>
        <dbReference type="Rhea" id="RHEA-COMP:17067"/>
        <dbReference type="ChEBI" id="CHEBI:15378"/>
        <dbReference type="ChEBI" id="CHEBI:136412"/>
        <dbReference type="ChEBI" id="CHEBI:157695"/>
        <dbReference type="ChEBI" id="CHEBI:167181"/>
        <dbReference type="EC" id="4.2.99.18"/>
    </reaction>
</comment>
<evidence type="ECO:0000259" key="14">
    <source>
        <dbReference type="SMART" id="SM00478"/>
    </source>
</evidence>
<name>A0A348ANL9_9FIRM</name>
<dbReference type="GO" id="GO:0046872">
    <property type="term" value="F:metal ion binding"/>
    <property type="evidence" value="ECO:0007669"/>
    <property type="project" value="UniProtKB-KW"/>
</dbReference>
<evidence type="ECO:0000256" key="6">
    <source>
        <dbReference type="ARBA" id="ARBA00023004"/>
    </source>
</evidence>
<keyword evidence="5 12" id="KW-0378">Hydrolase</keyword>
<proteinExistence type="inferred from homology"/>
<keyword evidence="11 12" id="KW-0326">Glycosidase</keyword>
<comment type="function">
    <text evidence="12">DNA repair enzyme that has both DNA N-glycosylase activity and AP-lyase activity. The DNA N-glycosylase activity releases various damaged pyrimidines from DNA by cleaving the N-glycosidic bond, leaving an AP (apurinic/apyrimidinic) site. The AP-lyase activity cleaves the phosphodiester bond 3' to the AP site by a beta-elimination, leaving a 3'-terminal unsaturated sugar and a product with a terminal 5'-phosphate.</text>
</comment>
<comment type="cofactor">
    <cofactor evidence="12">
        <name>[4Fe-4S] cluster</name>
        <dbReference type="ChEBI" id="CHEBI:49883"/>
    </cofactor>
    <text evidence="12">Binds 1 [4Fe-4S] cluster.</text>
</comment>
<organism evidence="15 16">
    <name type="scientific">Methylomusa anaerophila</name>
    <dbReference type="NCBI Taxonomy" id="1930071"/>
    <lineage>
        <taxon>Bacteria</taxon>
        <taxon>Bacillati</taxon>
        <taxon>Bacillota</taxon>
        <taxon>Negativicutes</taxon>
        <taxon>Selenomonadales</taxon>
        <taxon>Sporomusaceae</taxon>
        <taxon>Methylomusa</taxon>
    </lineage>
</organism>
<evidence type="ECO:0000256" key="4">
    <source>
        <dbReference type="ARBA" id="ARBA00022763"/>
    </source>
</evidence>
<keyword evidence="16" id="KW-1185">Reference proteome</keyword>
<feature type="binding site" evidence="12">
    <location>
        <position position="205"/>
    </location>
    <ligand>
        <name>[4Fe-4S] cluster</name>
        <dbReference type="ChEBI" id="CHEBI:49883"/>
    </ligand>
</feature>
<dbReference type="PROSITE" id="PS01155">
    <property type="entry name" value="ENDONUCLEASE_III_2"/>
    <property type="match status" value="1"/>
</dbReference>
<keyword evidence="3 12" id="KW-0479">Metal-binding</keyword>
<dbReference type="GO" id="GO:0140078">
    <property type="term" value="F:class I DNA-(apurinic or apyrimidinic site) endonuclease activity"/>
    <property type="evidence" value="ECO:0007669"/>
    <property type="project" value="UniProtKB-EC"/>
</dbReference>
<keyword evidence="8 12" id="KW-0238">DNA-binding</keyword>
<dbReference type="Pfam" id="PF00633">
    <property type="entry name" value="HHH"/>
    <property type="match status" value="1"/>
</dbReference>
<keyword evidence="7 12" id="KW-0411">Iron-sulfur</keyword>
<dbReference type="PROSITE" id="PS00764">
    <property type="entry name" value="ENDONUCLEASE_III_1"/>
    <property type="match status" value="1"/>
</dbReference>
<evidence type="ECO:0000256" key="3">
    <source>
        <dbReference type="ARBA" id="ARBA00022723"/>
    </source>
</evidence>
<dbReference type="InterPro" id="IPR005759">
    <property type="entry name" value="Nth"/>
</dbReference>
<evidence type="ECO:0000256" key="8">
    <source>
        <dbReference type="ARBA" id="ARBA00023125"/>
    </source>
</evidence>
<dbReference type="KEGG" id="mana:MAMMFC1_03362"/>
<feature type="binding site" evidence="12">
    <location>
        <position position="189"/>
    </location>
    <ligand>
        <name>[4Fe-4S] cluster</name>
        <dbReference type="ChEBI" id="CHEBI:49883"/>
    </ligand>
</feature>
<protein>
    <recommendedName>
        <fullName evidence="12">Endonuclease III</fullName>
        <ecNumber evidence="12">4.2.99.18</ecNumber>
    </recommendedName>
    <alternativeName>
        <fullName evidence="12">DNA-(apurinic or apyrimidinic site) lyase</fullName>
    </alternativeName>
</protein>
<dbReference type="SMART" id="SM00478">
    <property type="entry name" value="ENDO3c"/>
    <property type="match status" value="1"/>
</dbReference>
<dbReference type="InterPro" id="IPR011257">
    <property type="entry name" value="DNA_glycosylase"/>
</dbReference>
<dbReference type="SUPFAM" id="SSF48150">
    <property type="entry name" value="DNA-glycosylase"/>
    <property type="match status" value="1"/>
</dbReference>
<dbReference type="GO" id="GO:0019104">
    <property type="term" value="F:DNA N-glycosylase activity"/>
    <property type="evidence" value="ECO:0007669"/>
    <property type="project" value="UniProtKB-UniRule"/>
</dbReference>
<keyword evidence="9 12" id="KW-0234">DNA repair</keyword>
<feature type="binding site" evidence="12">
    <location>
        <position position="196"/>
    </location>
    <ligand>
        <name>[4Fe-4S] cluster</name>
        <dbReference type="ChEBI" id="CHEBI:49883"/>
    </ligand>
</feature>
<dbReference type="EC" id="4.2.99.18" evidence="12"/>
<keyword evidence="15" id="KW-0540">Nuclease</keyword>
<evidence type="ECO:0000256" key="1">
    <source>
        <dbReference type="ARBA" id="ARBA00008343"/>
    </source>
</evidence>
<dbReference type="RefSeq" id="WP_126309604.1">
    <property type="nucleotide sequence ID" value="NZ_AP018449.1"/>
</dbReference>
<comment type="similarity">
    <text evidence="1 12">Belongs to the Nth/MutY family.</text>
</comment>
<dbReference type="FunFam" id="1.10.340.30:FF:000001">
    <property type="entry name" value="Endonuclease III"/>
    <property type="match status" value="1"/>
</dbReference>
<evidence type="ECO:0000256" key="10">
    <source>
        <dbReference type="ARBA" id="ARBA00023239"/>
    </source>
</evidence>
<dbReference type="InterPro" id="IPR023170">
    <property type="entry name" value="HhH_base_excis_C"/>
</dbReference>
<evidence type="ECO:0000313" key="15">
    <source>
        <dbReference type="EMBL" id="BBB92667.1"/>
    </source>
</evidence>
<dbReference type="PANTHER" id="PTHR10359">
    <property type="entry name" value="A/G-SPECIFIC ADENINE GLYCOSYLASE/ENDONUCLEASE III"/>
    <property type="match status" value="1"/>
</dbReference>
<dbReference type="Pfam" id="PF00730">
    <property type="entry name" value="HhH-GPD"/>
    <property type="match status" value="1"/>
</dbReference>
<dbReference type="GO" id="GO:0006285">
    <property type="term" value="P:base-excision repair, AP site formation"/>
    <property type="evidence" value="ECO:0007669"/>
    <property type="project" value="TreeGrafter"/>
</dbReference>
<dbReference type="HAMAP" id="MF_00942">
    <property type="entry name" value="Nth"/>
    <property type="match status" value="1"/>
</dbReference>
<dbReference type="GO" id="GO:0003677">
    <property type="term" value="F:DNA binding"/>
    <property type="evidence" value="ECO:0007669"/>
    <property type="project" value="UniProtKB-UniRule"/>
</dbReference>
<dbReference type="Gene3D" id="1.10.340.30">
    <property type="entry name" value="Hypothetical protein, domain 2"/>
    <property type="match status" value="1"/>
</dbReference>
<evidence type="ECO:0000256" key="13">
    <source>
        <dbReference type="SAM" id="MobiDB-lite"/>
    </source>
</evidence>
<dbReference type="SMART" id="SM00525">
    <property type="entry name" value="FES"/>
    <property type="match status" value="1"/>
</dbReference>
<dbReference type="NCBIfam" id="TIGR01083">
    <property type="entry name" value="nth"/>
    <property type="match status" value="1"/>
</dbReference>
<accession>A0A348ANL9</accession>
<evidence type="ECO:0000256" key="11">
    <source>
        <dbReference type="ARBA" id="ARBA00023295"/>
    </source>
</evidence>
<dbReference type="PANTHER" id="PTHR10359:SF18">
    <property type="entry name" value="ENDONUCLEASE III"/>
    <property type="match status" value="1"/>
</dbReference>
<dbReference type="AlphaFoldDB" id="A0A348ANL9"/>
<dbReference type="InterPro" id="IPR004036">
    <property type="entry name" value="Endonuclease-III-like_CS2"/>
</dbReference>
<gene>
    <name evidence="12 15" type="primary">nth</name>
    <name evidence="15" type="ORF">MAMMFC1_03362</name>
</gene>
<evidence type="ECO:0000256" key="2">
    <source>
        <dbReference type="ARBA" id="ARBA00022485"/>
    </source>
</evidence>
<dbReference type="InterPro" id="IPR000445">
    <property type="entry name" value="HhH_motif"/>
</dbReference>
<dbReference type="Gene3D" id="1.10.1670.10">
    <property type="entry name" value="Helix-hairpin-Helix base-excision DNA repair enzymes (C-terminal)"/>
    <property type="match status" value="1"/>
</dbReference>
<keyword evidence="2 12" id="KW-0004">4Fe-4S</keyword>
<dbReference type="GO" id="GO:0051539">
    <property type="term" value="F:4 iron, 4 sulfur cluster binding"/>
    <property type="evidence" value="ECO:0007669"/>
    <property type="project" value="UniProtKB-UniRule"/>
</dbReference>
<dbReference type="InterPro" id="IPR003265">
    <property type="entry name" value="HhH-GPD_domain"/>
</dbReference>
<feature type="domain" description="HhH-GPD" evidence="14">
    <location>
        <begin position="40"/>
        <end position="187"/>
    </location>
</feature>
<evidence type="ECO:0000256" key="12">
    <source>
        <dbReference type="HAMAP-Rule" id="MF_00942"/>
    </source>
</evidence>
<evidence type="ECO:0000256" key="7">
    <source>
        <dbReference type="ARBA" id="ARBA00023014"/>
    </source>
</evidence>
<feature type="binding site" evidence="12">
    <location>
        <position position="199"/>
    </location>
    <ligand>
        <name>[4Fe-4S] cluster</name>
        <dbReference type="ChEBI" id="CHEBI:49883"/>
    </ligand>
</feature>
<keyword evidence="4 12" id="KW-0227">DNA damage</keyword>
<dbReference type="FunFam" id="1.10.1670.10:FF:000001">
    <property type="entry name" value="Endonuclease III"/>
    <property type="match status" value="1"/>
</dbReference>
<sequence>MRLSKAVRQQMLTVLEECYKDSTTALKYTTPFELLIAVILSAQCTDTRVNIITARLFPQYNTPEKILSLEPGQMEEYIHDCGLFRSKAKNIMATCEMLIREFGGRVPASFDELVKLPGVGRKTANVLLSQLFGVPAIAVDTHVFRVANRLQLAQGTTPFEVEQQLRRVIPKAKWSEAHHWLIWHGRKICKAVRPLCAQCPLARLCPSFETIRENHSPQRHRGHGGPQRKNGEERG</sequence>
<feature type="region of interest" description="Disordered" evidence="13">
    <location>
        <begin position="214"/>
        <end position="235"/>
    </location>
</feature>
<evidence type="ECO:0000313" key="16">
    <source>
        <dbReference type="Proteomes" id="UP000276437"/>
    </source>
</evidence>
<dbReference type="Proteomes" id="UP000276437">
    <property type="component" value="Chromosome"/>
</dbReference>
<keyword evidence="15" id="KW-0255">Endonuclease</keyword>
<keyword evidence="10 12" id="KW-0456">Lyase</keyword>
<evidence type="ECO:0000256" key="9">
    <source>
        <dbReference type="ARBA" id="ARBA00023204"/>
    </source>
</evidence>
<dbReference type="InterPro" id="IPR004035">
    <property type="entry name" value="Endouclease-III_FeS-bd_BS"/>
</dbReference>
<reference evidence="15 16" key="1">
    <citation type="journal article" date="2018" name="Int. J. Syst. Evol. Microbiol.">
        <title>Methylomusa anaerophila gen. nov., sp. nov., an anaerobic methanol-utilizing bacterium isolated from a microbial fuel cell.</title>
        <authorList>
            <person name="Amano N."/>
            <person name="Yamamuro A."/>
            <person name="Miyahara M."/>
            <person name="Kouzuma A."/>
            <person name="Abe T."/>
            <person name="Watanabe K."/>
        </authorList>
    </citation>
    <scope>NUCLEOTIDE SEQUENCE [LARGE SCALE GENOMIC DNA]</scope>
    <source>
        <strain evidence="15 16">MMFC1</strain>
    </source>
</reference>